<accession>A0A098E9P5</accession>
<dbReference type="InterPro" id="IPR006121">
    <property type="entry name" value="HMA_dom"/>
</dbReference>
<organism evidence="1">
    <name type="scientific">groundwater metagenome</name>
    <dbReference type="NCBI Taxonomy" id="717931"/>
    <lineage>
        <taxon>unclassified sequences</taxon>
        <taxon>metagenomes</taxon>
        <taxon>ecological metagenomes</taxon>
    </lineage>
</organism>
<reference evidence="1" key="1">
    <citation type="submission" date="2014-09" db="EMBL/GenBank/DDBJ databases">
        <authorList>
            <person name="Probst J Alexander"/>
        </authorList>
    </citation>
    <scope>NUCLEOTIDE SEQUENCE</scope>
</reference>
<protein>
    <submittedName>
        <fullName evidence="1">Uncharacterized protein</fullName>
    </submittedName>
</protein>
<gene>
    <name evidence="1" type="ORF">MSIBF_A2060010</name>
</gene>
<proteinExistence type="predicted"/>
<dbReference type="SUPFAM" id="SSF55008">
    <property type="entry name" value="HMA, heavy metal-associated domain"/>
    <property type="match status" value="1"/>
</dbReference>
<evidence type="ECO:0000313" key="1">
    <source>
        <dbReference type="EMBL" id="CEG12239.1"/>
    </source>
</evidence>
<name>A0A098E9P5_9ZZZZ</name>
<dbReference type="GO" id="GO:0046872">
    <property type="term" value="F:metal ion binding"/>
    <property type="evidence" value="ECO:0007669"/>
    <property type="project" value="InterPro"/>
</dbReference>
<sequence>MIRAEEENTEGMMVFNLNLKIVGMDNSHCISVVDSALNKLNGVILYATERARIKYNPKI</sequence>
<dbReference type="EMBL" id="CCXY01000120">
    <property type="protein sequence ID" value="CEG12239.1"/>
    <property type="molecule type" value="Genomic_DNA"/>
</dbReference>
<dbReference type="CDD" id="cd00371">
    <property type="entry name" value="HMA"/>
    <property type="match status" value="1"/>
</dbReference>
<dbReference type="Gene3D" id="3.30.70.100">
    <property type="match status" value="1"/>
</dbReference>
<dbReference type="InterPro" id="IPR036163">
    <property type="entry name" value="HMA_dom_sf"/>
</dbReference>
<dbReference type="AlphaFoldDB" id="A0A098E9P5"/>